<dbReference type="PANTHER" id="PTHR11439:SF515">
    <property type="entry name" value="GAG-POL POLYPROTEIN"/>
    <property type="match status" value="1"/>
</dbReference>
<comment type="caution">
    <text evidence="1">The sequence shown here is derived from an EMBL/GenBank/DDBJ whole genome shotgun (WGS) entry which is preliminary data.</text>
</comment>
<dbReference type="PANTHER" id="PTHR11439">
    <property type="entry name" value="GAG-POL-RELATED RETROTRANSPOSON"/>
    <property type="match status" value="1"/>
</dbReference>
<keyword evidence="1" id="KW-0548">Nucleotidyltransferase</keyword>
<dbReference type="GO" id="GO:0003964">
    <property type="term" value="F:RNA-directed DNA polymerase activity"/>
    <property type="evidence" value="ECO:0007669"/>
    <property type="project" value="UniProtKB-KW"/>
</dbReference>
<organism evidence="1">
    <name type="scientific">Tanacetum cinerariifolium</name>
    <name type="common">Dalmatian daisy</name>
    <name type="synonym">Chrysanthemum cinerariifolium</name>
    <dbReference type="NCBI Taxonomy" id="118510"/>
    <lineage>
        <taxon>Eukaryota</taxon>
        <taxon>Viridiplantae</taxon>
        <taxon>Streptophyta</taxon>
        <taxon>Embryophyta</taxon>
        <taxon>Tracheophyta</taxon>
        <taxon>Spermatophyta</taxon>
        <taxon>Magnoliopsida</taxon>
        <taxon>eudicotyledons</taxon>
        <taxon>Gunneridae</taxon>
        <taxon>Pentapetalae</taxon>
        <taxon>asterids</taxon>
        <taxon>campanulids</taxon>
        <taxon>Asterales</taxon>
        <taxon>Asteraceae</taxon>
        <taxon>Asteroideae</taxon>
        <taxon>Anthemideae</taxon>
        <taxon>Anthemidinae</taxon>
        <taxon>Tanacetum</taxon>
    </lineage>
</organism>
<protein>
    <submittedName>
        <fullName evidence="1">Ribonuclease H-like domain, reverse transcriptase, RNA-dependent DNA polymerase</fullName>
    </submittedName>
</protein>
<name>A0A6L2KX14_TANCI</name>
<keyword evidence="1" id="KW-0695">RNA-directed DNA polymerase</keyword>
<reference evidence="1" key="1">
    <citation type="journal article" date="2019" name="Sci. Rep.">
        <title>Draft genome of Tanacetum cinerariifolium, the natural source of mosquito coil.</title>
        <authorList>
            <person name="Yamashiro T."/>
            <person name="Shiraishi A."/>
            <person name="Satake H."/>
            <person name="Nakayama K."/>
        </authorList>
    </citation>
    <scope>NUCLEOTIDE SEQUENCE</scope>
</reference>
<proteinExistence type="predicted"/>
<keyword evidence="1" id="KW-0808">Transferase</keyword>
<dbReference type="AlphaFoldDB" id="A0A6L2KX14"/>
<dbReference type="EMBL" id="BKCJ010003295">
    <property type="protein sequence ID" value="GEU54201.1"/>
    <property type="molecule type" value="Genomic_DNA"/>
</dbReference>
<dbReference type="CDD" id="cd09272">
    <property type="entry name" value="RNase_HI_RT_Ty1"/>
    <property type="match status" value="1"/>
</dbReference>
<sequence>MSDLGLLAYYLGIEITQTNGDITIKQSAYAIKILKEAGMINYIETWIPLDPGTRLTKITKGTTINLIEYQSLIRCLRYLLHTRPNLSYSIGLLSRFMQEPQEQHMKAIRQVLRYVKGTKDYGITYKHNRGNKIHGYSDNSYGVNTQEGKGTTSKIFYYDESPIRWSTQKQAIVALSPCESEFIVVTAAATQALWLKRLLNDGHVITSLVMIHPLRQECYKLPPFPLRFEKHMHKVSCGLGFDTFTNTWKMVYVLLKQFTPPTKPDMVKKNLCTMVDLFGTNSWREIPEVPSYLISRKAVFANACLYWLASYSDIKTEDGGKEDHGVLALKPQEERMGAMLSV</sequence>
<evidence type="ECO:0000313" key="1">
    <source>
        <dbReference type="EMBL" id="GEU54201.1"/>
    </source>
</evidence>
<gene>
    <name evidence="1" type="ORF">Tci_026179</name>
</gene>
<accession>A0A6L2KX14</accession>